<organism evidence="2 3">
    <name type="scientific">Tengunoibacter tsumagoiensis</name>
    <dbReference type="NCBI Taxonomy" id="2014871"/>
    <lineage>
        <taxon>Bacteria</taxon>
        <taxon>Bacillati</taxon>
        <taxon>Chloroflexota</taxon>
        <taxon>Ktedonobacteria</taxon>
        <taxon>Ktedonobacterales</taxon>
        <taxon>Dictyobacteraceae</taxon>
        <taxon>Tengunoibacter</taxon>
    </lineage>
</organism>
<evidence type="ECO:0008006" key="4">
    <source>
        <dbReference type="Google" id="ProtNLM"/>
    </source>
</evidence>
<sequence>MVIEMLLYAFFFGHWQVVHFILPQDNLTFAYVGLATTLLPMITMITMRRYVNGVLLTFLGTLEPVAGAAFAYLFAHERFGPFVYLSGALIVGSLVLQAWTSTTEKPMNEKEKHQPFQQERLLQTSVSRMYLPQGRYTQQLLTTLWPMSEGVDLPTLHCLTGLPSGSLHRFLSILKKRGYIISYQNARMIPCYRIHPSWCVSTHLQLDFNR</sequence>
<name>A0A402A799_9CHLR</name>
<comment type="caution">
    <text evidence="2">The sequence shown here is derived from an EMBL/GenBank/DDBJ whole genome shotgun (WGS) entry which is preliminary data.</text>
</comment>
<dbReference type="AlphaFoldDB" id="A0A402A799"/>
<evidence type="ECO:0000313" key="3">
    <source>
        <dbReference type="Proteomes" id="UP000287352"/>
    </source>
</evidence>
<accession>A0A402A799</accession>
<dbReference type="InterPro" id="IPR037185">
    <property type="entry name" value="EmrE-like"/>
</dbReference>
<dbReference type="SUPFAM" id="SSF103481">
    <property type="entry name" value="Multidrug resistance efflux transporter EmrE"/>
    <property type="match status" value="1"/>
</dbReference>
<dbReference type="EMBL" id="BIFR01000002">
    <property type="protein sequence ID" value="GCE15020.1"/>
    <property type="molecule type" value="Genomic_DNA"/>
</dbReference>
<evidence type="ECO:0000256" key="1">
    <source>
        <dbReference type="SAM" id="Phobius"/>
    </source>
</evidence>
<evidence type="ECO:0000313" key="2">
    <source>
        <dbReference type="EMBL" id="GCE15020.1"/>
    </source>
</evidence>
<feature type="transmembrane region" description="Helical" evidence="1">
    <location>
        <begin position="28"/>
        <end position="47"/>
    </location>
</feature>
<proteinExistence type="predicted"/>
<reference evidence="3" key="1">
    <citation type="submission" date="2018-12" db="EMBL/GenBank/DDBJ databases">
        <title>Tengunoibacter tsumagoiensis gen. nov., sp. nov., Dictyobacter kobayashii sp. nov., D. alpinus sp. nov., and D. joshuensis sp. nov. and description of Dictyobacteraceae fam. nov. within the order Ktedonobacterales isolated from Tengu-no-mugimeshi.</title>
        <authorList>
            <person name="Wang C.M."/>
            <person name="Zheng Y."/>
            <person name="Sakai Y."/>
            <person name="Toyoda A."/>
            <person name="Minakuchi Y."/>
            <person name="Abe K."/>
            <person name="Yokota A."/>
            <person name="Yabe S."/>
        </authorList>
    </citation>
    <scope>NUCLEOTIDE SEQUENCE [LARGE SCALE GENOMIC DNA]</scope>
    <source>
        <strain evidence="3">Uno3</strain>
    </source>
</reference>
<feature type="transmembrane region" description="Helical" evidence="1">
    <location>
        <begin position="54"/>
        <end position="75"/>
    </location>
</feature>
<protein>
    <recommendedName>
        <fullName evidence="4">EamA domain-containing protein</fullName>
    </recommendedName>
</protein>
<feature type="transmembrane region" description="Helical" evidence="1">
    <location>
        <begin position="81"/>
        <end position="100"/>
    </location>
</feature>
<gene>
    <name evidence="2" type="ORF">KTT_48790</name>
</gene>
<keyword evidence="3" id="KW-1185">Reference proteome</keyword>
<feature type="transmembrane region" description="Helical" evidence="1">
    <location>
        <begin position="5"/>
        <end position="22"/>
    </location>
</feature>
<keyword evidence="1" id="KW-0472">Membrane</keyword>
<keyword evidence="1" id="KW-1133">Transmembrane helix</keyword>
<dbReference type="Proteomes" id="UP000287352">
    <property type="component" value="Unassembled WGS sequence"/>
</dbReference>
<keyword evidence="1" id="KW-0812">Transmembrane</keyword>